<dbReference type="RefSeq" id="WP_073489084.1">
    <property type="nucleotide sequence ID" value="NZ_FQVN01000013.1"/>
</dbReference>
<reference evidence="1 2" key="1">
    <citation type="submission" date="2016-11" db="EMBL/GenBank/DDBJ databases">
        <authorList>
            <person name="Jaros S."/>
            <person name="Januszkiewicz K."/>
            <person name="Wedrychowicz H."/>
        </authorList>
    </citation>
    <scope>NUCLEOTIDE SEQUENCE [LARGE SCALE GENOMIC DNA]</scope>
    <source>
        <strain evidence="1 2">DSM 44523</strain>
    </source>
</reference>
<evidence type="ECO:0000313" key="1">
    <source>
        <dbReference type="EMBL" id="SHG74058.1"/>
    </source>
</evidence>
<name>A0A1M5M9W5_STRHI</name>
<sequence>MAHPHGVGHQHVPGVPAVRVVLSTSVVALLVSEACDIGLAPVVNSGYEAPRARLVHVDQHVRQPLRLAGAEHPRRLAVSR</sequence>
<accession>A0A1M5M9W5</accession>
<organism evidence="1 2">
    <name type="scientific">Streptoalloteichus hindustanus</name>
    <dbReference type="NCBI Taxonomy" id="2017"/>
    <lineage>
        <taxon>Bacteria</taxon>
        <taxon>Bacillati</taxon>
        <taxon>Actinomycetota</taxon>
        <taxon>Actinomycetes</taxon>
        <taxon>Pseudonocardiales</taxon>
        <taxon>Pseudonocardiaceae</taxon>
        <taxon>Streptoalloteichus</taxon>
    </lineage>
</organism>
<keyword evidence="2" id="KW-1185">Reference proteome</keyword>
<gene>
    <name evidence="1" type="ORF">SAMN05444320_11345</name>
</gene>
<evidence type="ECO:0000313" key="2">
    <source>
        <dbReference type="Proteomes" id="UP000184501"/>
    </source>
</evidence>
<proteinExistence type="predicted"/>
<dbReference type="AlphaFoldDB" id="A0A1M5M9W5"/>
<protein>
    <submittedName>
        <fullName evidence="1">Uncharacterized protein</fullName>
    </submittedName>
</protein>
<dbReference type="Proteomes" id="UP000184501">
    <property type="component" value="Unassembled WGS sequence"/>
</dbReference>
<dbReference type="EMBL" id="FQVN01000013">
    <property type="protein sequence ID" value="SHG74058.1"/>
    <property type="molecule type" value="Genomic_DNA"/>
</dbReference>